<gene>
    <name evidence="15" type="ORF">TR137295</name>
</gene>
<dbReference type="PROSITE" id="PS01209">
    <property type="entry name" value="LDLRA_1"/>
    <property type="match status" value="1"/>
</dbReference>
<evidence type="ECO:0000256" key="4">
    <source>
        <dbReference type="ARBA" id="ARBA00022692"/>
    </source>
</evidence>
<keyword evidence="6 13" id="KW-1133">Transmembrane helix</keyword>
<dbReference type="AlphaFoldDB" id="A0A0X3PK96"/>
<dbReference type="SMART" id="SM00192">
    <property type="entry name" value="LDLa"/>
    <property type="match status" value="3"/>
</dbReference>
<feature type="disulfide bond" evidence="11">
    <location>
        <begin position="341"/>
        <end position="356"/>
    </location>
</feature>
<dbReference type="SUPFAM" id="SSF49854">
    <property type="entry name" value="Spermadhesin, CUB domain"/>
    <property type="match status" value="1"/>
</dbReference>
<dbReference type="PROSITE" id="PS50068">
    <property type="entry name" value="LDLRA_2"/>
    <property type="match status" value="2"/>
</dbReference>
<evidence type="ECO:0000256" key="5">
    <source>
        <dbReference type="ARBA" id="ARBA00022737"/>
    </source>
</evidence>
<dbReference type="PRINTS" id="PR00261">
    <property type="entry name" value="LDLRECEPTOR"/>
</dbReference>
<keyword evidence="9" id="KW-0168">Coated pit</keyword>
<feature type="region of interest" description="Disordered" evidence="12">
    <location>
        <begin position="726"/>
        <end position="762"/>
    </location>
</feature>
<dbReference type="InterPro" id="IPR023415">
    <property type="entry name" value="LDLR_class-A_CS"/>
</dbReference>
<proteinExistence type="inferred from homology"/>
<evidence type="ECO:0000256" key="8">
    <source>
        <dbReference type="ARBA" id="ARBA00023157"/>
    </source>
</evidence>
<feature type="domain" description="CUB" evidence="14">
    <location>
        <begin position="97"/>
        <end position="181"/>
    </location>
</feature>
<dbReference type="SUPFAM" id="SSF57424">
    <property type="entry name" value="LDL receptor-like module"/>
    <property type="match status" value="1"/>
</dbReference>
<dbReference type="PANTHER" id="PTHR24270">
    <property type="entry name" value="LOW-DENSITY LIPOPROTEIN RECEPTOR-RELATED"/>
    <property type="match status" value="1"/>
</dbReference>
<evidence type="ECO:0000256" key="9">
    <source>
        <dbReference type="ARBA" id="ARBA00023176"/>
    </source>
</evidence>
<dbReference type="GO" id="GO:0006897">
    <property type="term" value="P:endocytosis"/>
    <property type="evidence" value="ECO:0007669"/>
    <property type="project" value="UniProtKB-KW"/>
</dbReference>
<dbReference type="InterPro" id="IPR002172">
    <property type="entry name" value="LDrepeatLR_classA_rpt"/>
</dbReference>
<keyword evidence="8 11" id="KW-1015">Disulfide bond</keyword>
<evidence type="ECO:0000256" key="12">
    <source>
        <dbReference type="SAM" id="MobiDB-lite"/>
    </source>
</evidence>
<dbReference type="InterPro" id="IPR035914">
    <property type="entry name" value="Sperma_CUB_dom_sf"/>
</dbReference>
<dbReference type="Pfam" id="PF00431">
    <property type="entry name" value="CUB"/>
    <property type="match status" value="1"/>
</dbReference>
<dbReference type="InterPro" id="IPR000859">
    <property type="entry name" value="CUB_dom"/>
</dbReference>
<sequence>FFQCANTESFRPSLYSNECIKDQRHSNALFMPRTAYFSMKGIEIFSMELLIQFFILVFIQEALFARSLKNDIDTQGSQPIASKQIVKILNLENDFIIVKTENFPMDYPRDYIYVWEVRAPSSRRITIRKNIFDLRVDDRLRISESLWNTTLELGNFTAAAPDFKKITSLGNVVRLQLILGETNSTSVMSSSGFILTCEITGYCSDSDPSRMSCNDQDPNVCFSLGLLSTPVSNLVGASSTSPPSVSTSLSPSDISRRYGDRCDGVWDCPRGGFDEQNCEFCPRGYLPCASDAFSYYSTETTTTTSTASPPLLTSARLGRKSRSGRFGIGVGPLCYPASARCDGHYNCPDHSDELGCSADICSLGHQRFLCDPLGPRGQCILLDNVCNSIPDCYNAADELADLCLRNTSEATGFLPEVARLIAQRVARQALETSLTIATSQLDSELRRVLTYSLSALIAPLLSTLAFGFICRSQAVRARRRLRRAPRFNSPILRLLREELRRRPPPPTYSEALDNSLFEEPILEFAVVNPSGPPPIPLSITGLTRAQVESVRQRSMKPSNRVDVACSCDLSSLSGEVPCVNRRGDEQHQEHEGEDDSDEGEEAVDTDNSSDEDDEEEEEVVNGGHLPTQLTVARGEPDPTDPPRISGASHPPVTTASSAYSRGGGRLWQWMSRLRFLGGAYQPIQAVAAAGGGASAPAVATTEARGSESAIIADTGGDFARRHSLHSVHSDEVDTAGPSRPSYSSAPGDGAIPASAFASPREQTSLPQVTVPLLHEAAQRVAANYDCPSAAPTSC</sequence>
<accession>A0A0X3PK96</accession>
<evidence type="ECO:0000256" key="11">
    <source>
        <dbReference type="PROSITE-ProRule" id="PRU00124"/>
    </source>
</evidence>
<reference evidence="15" key="1">
    <citation type="submission" date="2016-01" db="EMBL/GenBank/DDBJ databases">
        <title>Reference transcriptome for the parasite Schistocephalus solidus: insights into the molecular evolution of parasitism.</title>
        <authorList>
            <person name="Hebert F.O."/>
            <person name="Grambauer S."/>
            <person name="Barber I."/>
            <person name="Landry C.R."/>
            <person name="Aubin-Horth N."/>
        </authorList>
    </citation>
    <scope>NUCLEOTIDE SEQUENCE</scope>
</reference>
<dbReference type="InterPro" id="IPR036055">
    <property type="entry name" value="LDL_receptor-like_sf"/>
</dbReference>
<evidence type="ECO:0000256" key="13">
    <source>
        <dbReference type="SAM" id="Phobius"/>
    </source>
</evidence>
<keyword evidence="3" id="KW-0254">Endocytosis</keyword>
<feature type="compositionally biased region" description="Basic and acidic residues" evidence="12">
    <location>
        <begin position="581"/>
        <end position="590"/>
    </location>
</feature>
<evidence type="ECO:0000256" key="1">
    <source>
        <dbReference type="ARBA" id="ARBA00004167"/>
    </source>
</evidence>
<dbReference type="GO" id="GO:0005886">
    <property type="term" value="C:plasma membrane"/>
    <property type="evidence" value="ECO:0007669"/>
    <property type="project" value="TreeGrafter"/>
</dbReference>
<evidence type="ECO:0000256" key="10">
    <source>
        <dbReference type="ARBA" id="ARBA00037878"/>
    </source>
</evidence>
<organism evidence="15">
    <name type="scientific">Schistocephalus solidus</name>
    <name type="common">Tapeworm</name>
    <dbReference type="NCBI Taxonomy" id="70667"/>
    <lineage>
        <taxon>Eukaryota</taxon>
        <taxon>Metazoa</taxon>
        <taxon>Spiralia</taxon>
        <taxon>Lophotrochozoa</taxon>
        <taxon>Platyhelminthes</taxon>
        <taxon>Cestoda</taxon>
        <taxon>Eucestoda</taxon>
        <taxon>Diphyllobothriidea</taxon>
        <taxon>Diphyllobothriidae</taxon>
        <taxon>Schistocephalus</taxon>
    </lineage>
</organism>
<dbReference type="InterPro" id="IPR050685">
    <property type="entry name" value="LDLR"/>
</dbReference>
<dbReference type="Gene3D" id="4.10.400.10">
    <property type="entry name" value="Low-density Lipoprotein Receptor"/>
    <property type="match status" value="2"/>
</dbReference>
<dbReference type="EMBL" id="GEEE01010844">
    <property type="protein sequence ID" value="JAP52381.1"/>
    <property type="molecule type" value="Transcribed_RNA"/>
</dbReference>
<feature type="non-terminal residue" evidence="15">
    <location>
        <position position="1"/>
    </location>
</feature>
<dbReference type="CDD" id="cd00112">
    <property type="entry name" value="LDLa"/>
    <property type="match status" value="1"/>
</dbReference>
<feature type="compositionally biased region" description="Acidic residues" evidence="12">
    <location>
        <begin position="591"/>
        <end position="619"/>
    </location>
</feature>
<evidence type="ECO:0000256" key="3">
    <source>
        <dbReference type="ARBA" id="ARBA00022583"/>
    </source>
</evidence>
<keyword evidence="5" id="KW-0677">Repeat</keyword>
<evidence type="ECO:0000313" key="15">
    <source>
        <dbReference type="EMBL" id="JAP52381.1"/>
    </source>
</evidence>
<dbReference type="PANTHER" id="PTHR24270:SF62">
    <property type="entry name" value="LOW-DENSITY LIPOPROTEIN RECEPTOR-RELATED PROTEIN 2"/>
    <property type="match status" value="1"/>
</dbReference>
<evidence type="ECO:0000256" key="2">
    <source>
        <dbReference type="ARBA" id="ARBA00009939"/>
    </source>
</evidence>
<comment type="similarity">
    <text evidence="2">Belongs to the LDLR family.</text>
</comment>
<evidence type="ECO:0000256" key="6">
    <source>
        <dbReference type="ARBA" id="ARBA00022989"/>
    </source>
</evidence>
<feature type="transmembrane region" description="Helical" evidence="13">
    <location>
        <begin position="448"/>
        <end position="470"/>
    </location>
</feature>
<keyword evidence="7 13" id="KW-0472">Membrane</keyword>
<keyword evidence="4 13" id="KW-0812">Transmembrane</keyword>
<feature type="region of interest" description="Disordered" evidence="12">
    <location>
        <begin position="575"/>
        <end position="659"/>
    </location>
</feature>
<name>A0A0X3PK96_SCHSO</name>
<evidence type="ECO:0000256" key="7">
    <source>
        <dbReference type="ARBA" id="ARBA00023136"/>
    </source>
</evidence>
<dbReference type="GO" id="GO:0005905">
    <property type="term" value="C:clathrin-coated pit"/>
    <property type="evidence" value="ECO:0007669"/>
    <property type="project" value="UniProtKB-KW"/>
</dbReference>
<protein>
    <recommendedName>
        <fullName evidence="14">CUB domain-containing protein</fullName>
    </recommendedName>
</protein>
<comment type="subcellular location">
    <subcellularLocation>
        <location evidence="10">Membrane</location>
        <location evidence="10">Coated pit</location>
    </subcellularLocation>
    <subcellularLocation>
        <location evidence="1">Membrane</location>
        <topology evidence="1">Single-pass membrane protein</topology>
    </subcellularLocation>
</comment>
<comment type="caution">
    <text evidence="11">Lacks conserved residue(s) required for the propagation of feature annotation.</text>
</comment>
<evidence type="ECO:0000259" key="14">
    <source>
        <dbReference type="Pfam" id="PF00431"/>
    </source>
</evidence>
<dbReference type="Gene3D" id="2.60.120.290">
    <property type="entry name" value="Spermadhesin, CUB domain"/>
    <property type="match status" value="1"/>
</dbReference>